<dbReference type="GO" id="GO:0005886">
    <property type="term" value="C:plasma membrane"/>
    <property type="evidence" value="ECO:0007669"/>
    <property type="project" value="UniProtKB-SubCell"/>
</dbReference>
<dbReference type="InterPro" id="IPR008154">
    <property type="entry name" value="Amyloid_glyco_extra"/>
</dbReference>
<sequence length="385" mass="42767">MGEYAAFLLMLAATLTLQSEVPVDDAVGLLTEPQVAMFCGKLNMHINVQTGKWESDPLGTKSCIGTKEGILQYCQEVYPELQITNVVEANQPTSIPNWCKARQKQCPSHTHIVVPYRCLVGEFVSDALLVPDKCKFLHQERMDQCESHLHWHTVAKESCGDRSMNLHDYGMLLPCGIDRFRGVEFVCCPAETERVSDNAEQEGEESDVWWGGADAEYTDNSMTRPADTGPAIAEDDEDDDQDDDAFERDENGDGDEDDDVIDERDNDEPNANIAMTTTTTTTTESVEEVVRAVCWARAESGPCHAMLERWYFDPEKGHCAPFLFGGCAGNRNNFESEEYCLAVCSSSCKSPDWSQTLMCPSNQPASCSQAPAECLASHYFLSLVF</sequence>
<reference evidence="20" key="1">
    <citation type="submission" date="2025-08" db="UniProtKB">
        <authorList>
            <consortium name="RefSeq"/>
        </authorList>
    </citation>
    <scope>IDENTIFICATION</scope>
</reference>
<dbReference type="GO" id="GO:0004867">
    <property type="term" value="F:serine-type endopeptidase inhibitor activity"/>
    <property type="evidence" value="ECO:0007669"/>
    <property type="project" value="UniProtKB-KW"/>
</dbReference>
<dbReference type="InterPro" id="IPR015849">
    <property type="entry name" value="Amyloid_glyco_heparin-bd"/>
</dbReference>
<feature type="disulfide bond" evidence="13">
    <location>
        <begin position="159"/>
        <end position="187"/>
    </location>
</feature>
<evidence type="ECO:0000256" key="5">
    <source>
        <dbReference type="ARBA" id="ARBA00022729"/>
    </source>
</evidence>
<dbReference type="AlphaFoldDB" id="A0A2I4BZ09"/>
<dbReference type="FunFam" id="3.30.1490.140:FF:000001">
    <property type="entry name" value="Amyloid beta (A4) protein b"/>
    <property type="match status" value="1"/>
</dbReference>
<comment type="function">
    <text evidence="14">Functions as a cell surface receptor and performs physiological functions on the surface of neurons relevant to neurite growth, neuronal adhesion and axonogenesis.</text>
</comment>
<feature type="disulfide bond" evidence="13">
    <location>
        <begin position="134"/>
        <end position="188"/>
    </location>
</feature>
<dbReference type="InterPro" id="IPR036669">
    <property type="entry name" value="Amyloid_Cu-bd_sf"/>
</dbReference>
<dbReference type="GO" id="GO:0007409">
    <property type="term" value="P:axonogenesis"/>
    <property type="evidence" value="ECO:0007669"/>
    <property type="project" value="TreeGrafter"/>
</dbReference>
<dbReference type="PROSITE" id="PS00319">
    <property type="entry name" value="APP_CUBD"/>
    <property type="match status" value="1"/>
</dbReference>
<evidence type="ECO:0000256" key="15">
    <source>
        <dbReference type="SAM" id="MobiDB-lite"/>
    </source>
</evidence>
<dbReference type="GeneID" id="106523944"/>
<evidence type="ECO:0000256" key="10">
    <source>
        <dbReference type="ARBA" id="ARBA00023136"/>
    </source>
</evidence>
<name>A0A2I4BZ09_AUSLI</name>
<keyword evidence="9 14" id="KW-0034">Amyloid</keyword>
<dbReference type="Pfam" id="PF00014">
    <property type="entry name" value="Kunitz_BPTI"/>
    <property type="match status" value="1"/>
</dbReference>
<feature type="disulfide bond" evidence="13">
    <location>
        <begin position="145"/>
        <end position="175"/>
    </location>
</feature>
<dbReference type="FunFam" id="4.10.410.10:FF:000001">
    <property type="entry name" value="Amyloid beta A4 protein"/>
    <property type="match status" value="1"/>
</dbReference>
<comment type="similarity">
    <text evidence="13 14">Belongs to the APP family.</text>
</comment>
<dbReference type="InterPro" id="IPR036880">
    <property type="entry name" value="Kunitz_BPTI_sf"/>
</dbReference>
<keyword evidence="4" id="KW-0479">Metal-binding</keyword>
<dbReference type="PROSITE" id="PS50279">
    <property type="entry name" value="BPTI_KUNITZ_2"/>
    <property type="match status" value="1"/>
</dbReference>
<dbReference type="InterPro" id="IPR002223">
    <property type="entry name" value="Kunitz_BPTI"/>
</dbReference>
<dbReference type="InterPro" id="IPR008155">
    <property type="entry name" value="Amyloid_glyco"/>
</dbReference>
<feature type="region of interest" description="GFLD subdomain" evidence="13">
    <location>
        <begin position="29"/>
        <end position="124"/>
    </location>
</feature>
<dbReference type="PANTHER" id="PTHR23103:SF7">
    <property type="entry name" value="AMYLOID-BETA PRECURSOR PROTEIN"/>
    <property type="match status" value="1"/>
</dbReference>
<dbReference type="PRINTS" id="PR00759">
    <property type="entry name" value="BASICPTASE"/>
</dbReference>
<comment type="caution">
    <text evidence="13">Lacks conserved residue(s) required for the propagation of feature annotation.</text>
</comment>
<evidence type="ECO:0000259" key="17">
    <source>
        <dbReference type="PROSITE" id="PS50279"/>
    </source>
</evidence>
<keyword evidence="3" id="KW-0812">Transmembrane</keyword>
<evidence type="ECO:0000256" key="14">
    <source>
        <dbReference type="RuleBase" id="RU367156"/>
    </source>
</evidence>
<protein>
    <recommendedName>
        <fullName evidence="14">Amyloid-beta A4 protein</fullName>
    </recommendedName>
</protein>
<dbReference type="PROSITE" id="PS51869">
    <property type="entry name" value="APP_E1"/>
    <property type="match status" value="1"/>
</dbReference>
<organism evidence="19 20">
    <name type="scientific">Austrofundulus limnaeus</name>
    <name type="common">Annual killifish</name>
    <dbReference type="NCBI Taxonomy" id="52670"/>
    <lineage>
        <taxon>Eukaryota</taxon>
        <taxon>Metazoa</taxon>
        <taxon>Chordata</taxon>
        <taxon>Craniata</taxon>
        <taxon>Vertebrata</taxon>
        <taxon>Euteleostomi</taxon>
        <taxon>Actinopterygii</taxon>
        <taxon>Neopterygii</taxon>
        <taxon>Teleostei</taxon>
        <taxon>Neoteleostei</taxon>
        <taxon>Acanthomorphata</taxon>
        <taxon>Ovalentaria</taxon>
        <taxon>Atherinomorphae</taxon>
        <taxon>Cyprinodontiformes</taxon>
        <taxon>Rivulidae</taxon>
        <taxon>Austrofundulus</taxon>
    </lineage>
</organism>
<keyword evidence="2" id="KW-0646">Protease inhibitor</keyword>
<dbReference type="GO" id="GO:0008201">
    <property type="term" value="F:heparin binding"/>
    <property type="evidence" value="ECO:0007669"/>
    <property type="project" value="UniProtKB-UniRule"/>
</dbReference>
<keyword evidence="19" id="KW-1185">Reference proteome</keyword>
<dbReference type="SUPFAM" id="SSF57362">
    <property type="entry name" value="BPTI-like"/>
    <property type="match status" value="1"/>
</dbReference>
<dbReference type="InterPro" id="IPR020901">
    <property type="entry name" value="Prtase_inh_Kunz-CS"/>
</dbReference>
<keyword evidence="11 13" id="KW-1015">Disulfide bond</keyword>
<dbReference type="OrthoDB" id="6147836at2759"/>
<dbReference type="SUPFAM" id="SSF89811">
    <property type="entry name" value="Amyloid beta a4 protein copper binding domain (domain 2)"/>
    <property type="match status" value="1"/>
</dbReference>
<dbReference type="InParanoid" id="A0A2I4BZ09"/>
<dbReference type="Pfam" id="PF12924">
    <property type="entry name" value="APP_Cu_bd"/>
    <property type="match status" value="1"/>
</dbReference>
<dbReference type="Gene3D" id="4.10.410.10">
    <property type="entry name" value="Pancreatic trypsin inhibitor Kunitz domain"/>
    <property type="match status" value="1"/>
</dbReference>
<feature type="compositionally biased region" description="Acidic residues" evidence="15">
    <location>
        <begin position="233"/>
        <end position="268"/>
    </location>
</feature>
<keyword evidence="6" id="KW-0722">Serine protease inhibitor</keyword>
<dbReference type="GO" id="GO:0005102">
    <property type="term" value="F:signaling receptor binding"/>
    <property type="evidence" value="ECO:0007669"/>
    <property type="project" value="TreeGrafter"/>
</dbReference>
<keyword evidence="5 16" id="KW-0732">Signal</keyword>
<evidence type="ECO:0000256" key="12">
    <source>
        <dbReference type="ARBA" id="ARBA00023180"/>
    </source>
</evidence>
<evidence type="ECO:0000256" key="11">
    <source>
        <dbReference type="ARBA" id="ARBA00023157"/>
    </source>
</evidence>
<proteinExistence type="inferred from homology"/>
<feature type="domain" description="E1" evidence="18">
    <location>
        <begin position="29"/>
        <end position="190"/>
    </location>
</feature>
<dbReference type="GO" id="GO:0046914">
    <property type="term" value="F:transition metal ion binding"/>
    <property type="evidence" value="ECO:0007669"/>
    <property type="project" value="InterPro"/>
</dbReference>
<dbReference type="SMART" id="SM00006">
    <property type="entry name" value="A4_EXTRA"/>
    <property type="match status" value="1"/>
</dbReference>
<dbReference type="CDD" id="cd22607">
    <property type="entry name" value="Kunitz_ABPP-like"/>
    <property type="match status" value="1"/>
</dbReference>
<comment type="subcellular location">
    <subcellularLocation>
        <location evidence="14">Cell membrane</location>
        <topology evidence="14">Single-pass type I membrane protein</topology>
    </subcellularLocation>
    <subcellularLocation>
        <location evidence="1">Membrane</location>
        <topology evidence="1">Single-pass type I membrane protein</topology>
    </subcellularLocation>
</comment>
<keyword evidence="10" id="KW-0472">Membrane</keyword>
<feature type="disulfide bond" evidence="13">
    <location>
        <begin position="99"/>
        <end position="106"/>
    </location>
</feature>
<evidence type="ECO:0000256" key="7">
    <source>
        <dbReference type="ARBA" id="ARBA00022989"/>
    </source>
</evidence>
<dbReference type="InterPro" id="IPR011178">
    <property type="entry name" value="Amyloid_glyco_Cu-bd"/>
</dbReference>
<dbReference type="Gene3D" id="3.90.570.10">
    <property type="entry name" value="Amyloidogenic glycoprotein, heparin-binding domain"/>
    <property type="match status" value="1"/>
</dbReference>
<gene>
    <name evidence="20" type="primary">LOC106523944</name>
</gene>
<accession>A0A2I4BZ09</accession>
<feature type="disulfide bond" evidence="13">
    <location>
        <begin position="74"/>
        <end position="118"/>
    </location>
</feature>
<keyword evidence="12" id="KW-0325">Glycoprotein</keyword>
<evidence type="ECO:0000256" key="13">
    <source>
        <dbReference type="PROSITE-ProRule" id="PRU01217"/>
    </source>
</evidence>
<feature type="region of interest" description="CuBD subdomain" evidence="13">
    <location>
        <begin position="132"/>
        <end position="190"/>
    </location>
</feature>
<evidence type="ECO:0000256" key="16">
    <source>
        <dbReference type="SAM" id="SignalP"/>
    </source>
</evidence>
<dbReference type="PANTHER" id="PTHR23103">
    <property type="entry name" value="ALZHEIMER'S DISEASE BETA-AMYLOID RELATED"/>
    <property type="match status" value="1"/>
</dbReference>
<dbReference type="InterPro" id="IPR036454">
    <property type="entry name" value="Amyloid_glyco_heparin-bd_sf"/>
</dbReference>
<keyword evidence="14" id="KW-1003">Cell membrane</keyword>
<evidence type="ECO:0000256" key="6">
    <source>
        <dbReference type="ARBA" id="ARBA00022900"/>
    </source>
</evidence>
<evidence type="ECO:0000256" key="2">
    <source>
        <dbReference type="ARBA" id="ARBA00022690"/>
    </source>
</evidence>
<dbReference type="KEGG" id="alim:106523944"/>
<evidence type="ECO:0000256" key="1">
    <source>
        <dbReference type="ARBA" id="ARBA00004479"/>
    </source>
</evidence>
<dbReference type="GO" id="GO:0005794">
    <property type="term" value="C:Golgi apparatus"/>
    <property type="evidence" value="ECO:0007669"/>
    <property type="project" value="TreeGrafter"/>
</dbReference>
<dbReference type="GO" id="GO:0007417">
    <property type="term" value="P:central nervous system development"/>
    <property type="evidence" value="ECO:0007669"/>
    <property type="project" value="TreeGrafter"/>
</dbReference>
<evidence type="ECO:0000256" key="8">
    <source>
        <dbReference type="ARBA" id="ARBA00023008"/>
    </source>
</evidence>
<dbReference type="GO" id="GO:0030546">
    <property type="term" value="F:signaling receptor activator activity"/>
    <property type="evidence" value="ECO:0007669"/>
    <property type="project" value="TreeGrafter"/>
</dbReference>
<keyword evidence="8" id="KW-0186">Copper</keyword>
<dbReference type="STRING" id="52670.A0A2I4BZ09"/>
<feature type="signal peptide" evidence="16">
    <location>
        <begin position="1"/>
        <end position="18"/>
    </location>
</feature>
<evidence type="ECO:0000256" key="9">
    <source>
        <dbReference type="ARBA" id="ARBA00023087"/>
    </source>
</evidence>
<evidence type="ECO:0000259" key="18">
    <source>
        <dbReference type="PROSITE" id="PS51869"/>
    </source>
</evidence>
<evidence type="ECO:0000256" key="3">
    <source>
        <dbReference type="ARBA" id="ARBA00022692"/>
    </source>
</evidence>
<evidence type="ECO:0000313" key="20">
    <source>
        <dbReference type="RefSeq" id="XP_013872982.1"/>
    </source>
</evidence>
<dbReference type="Pfam" id="PF02177">
    <property type="entry name" value="APP_N"/>
    <property type="match status" value="1"/>
</dbReference>
<feature type="region of interest" description="Disordered" evidence="15">
    <location>
        <begin position="193"/>
        <end position="282"/>
    </location>
</feature>
<dbReference type="Proteomes" id="UP000192220">
    <property type="component" value="Unplaced"/>
</dbReference>
<feature type="domain" description="BPTI/Kunitz inhibitor" evidence="17">
    <location>
        <begin position="294"/>
        <end position="344"/>
    </location>
</feature>
<evidence type="ECO:0000256" key="4">
    <source>
        <dbReference type="ARBA" id="ARBA00022723"/>
    </source>
</evidence>
<feature type="chain" id="PRO_5014176998" description="Amyloid-beta A4 protein" evidence="16">
    <location>
        <begin position="19"/>
        <end position="385"/>
    </location>
</feature>
<dbReference type="Gene3D" id="3.30.1490.140">
    <property type="entry name" value="Amyloidogenic glycoprotein, copper-binding domain"/>
    <property type="match status" value="1"/>
</dbReference>
<dbReference type="PROSITE" id="PS00280">
    <property type="entry name" value="BPTI_KUNITZ_1"/>
    <property type="match status" value="1"/>
</dbReference>
<dbReference type="SUPFAM" id="SSF56491">
    <property type="entry name" value="A heparin-binding domain"/>
    <property type="match status" value="1"/>
</dbReference>
<dbReference type="GO" id="GO:0005798">
    <property type="term" value="C:Golgi-associated vesicle"/>
    <property type="evidence" value="ECO:0007669"/>
    <property type="project" value="UniProtKB-UniRule"/>
</dbReference>
<evidence type="ECO:0000313" key="19">
    <source>
        <dbReference type="Proteomes" id="UP000192220"/>
    </source>
</evidence>
<dbReference type="GO" id="GO:0005769">
    <property type="term" value="C:early endosome"/>
    <property type="evidence" value="ECO:0007669"/>
    <property type="project" value="TreeGrafter"/>
</dbReference>
<keyword evidence="7" id="KW-1133">Transmembrane helix</keyword>
<dbReference type="GO" id="GO:0009986">
    <property type="term" value="C:cell surface"/>
    <property type="evidence" value="ECO:0007669"/>
    <property type="project" value="TreeGrafter"/>
</dbReference>
<dbReference type="RefSeq" id="XP_013872982.1">
    <property type="nucleotide sequence ID" value="XM_014017528.1"/>
</dbReference>
<dbReference type="SMART" id="SM00131">
    <property type="entry name" value="KU"/>
    <property type="match status" value="1"/>
</dbReference>
<dbReference type="FunFam" id="3.90.570.10:FF:000001">
    <property type="entry name" value="Amyloid beta A4 protein"/>
    <property type="match status" value="1"/>
</dbReference>
<dbReference type="InterPro" id="IPR019744">
    <property type="entry name" value="APP_CUBD_CS"/>
</dbReference>
<dbReference type="GO" id="GO:0045121">
    <property type="term" value="C:membrane raft"/>
    <property type="evidence" value="ECO:0007669"/>
    <property type="project" value="TreeGrafter"/>
</dbReference>